<dbReference type="Proteomes" id="UP001139516">
    <property type="component" value="Unassembled WGS sequence"/>
</dbReference>
<accession>A0A9X2C061</accession>
<dbReference type="InterPro" id="IPR013762">
    <property type="entry name" value="Integrase-like_cat_sf"/>
</dbReference>
<dbReference type="Pfam" id="PF00589">
    <property type="entry name" value="Phage_integrase"/>
    <property type="match status" value="1"/>
</dbReference>
<dbReference type="InterPro" id="IPR038488">
    <property type="entry name" value="Integrase_DNA-bd_sf"/>
</dbReference>
<evidence type="ECO:0000256" key="3">
    <source>
        <dbReference type="ARBA" id="ARBA00023125"/>
    </source>
</evidence>
<dbReference type="GO" id="GO:0003677">
    <property type="term" value="F:DNA binding"/>
    <property type="evidence" value="ECO:0007669"/>
    <property type="project" value="UniProtKB-KW"/>
</dbReference>
<evidence type="ECO:0000313" key="6">
    <source>
        <dbReference type="EMBL" id="MCK8787815.1"/>
    </source>
</evidence>
<evidence type="ECO:0000259" key="5">
    <source>
        <dbReference type="PROSITE" id="PS51898"/>
    </source>
</evidence>
<name>A0A9X2C061_9PROT</name>
<keyword evidence="3 6" id="KW-0238">DNA-binding</keyword>
<dbReference type="Gene3D" id="1.10.150.130">
    <property type="match status" value="1"/>
</dbReference>
<proteinExistence type="inferred from homology"/>
<dbReference type="Pfam" id="PF13356">
    <property type="entry name" value="Arm-DNA-bind_3"/>
    <property type="match status" value="1"/>
</dbReference>
<comment type="similarity">
    <text evidence="1">Belongs to the 'phage' integrase family.</text>
</comment>
<dbReference type="PROSITE" id="PS51898">
    <property type="entry name" value="TYR_RECOMBINASE"/>
    <property type="match status" value="1"/>
</dbReference>
<dbReference type="Pfam" id="PF22022">
    <property type="entry name" value="Phage_int_M"/>
    <property type="match status" value="1"/>
</dbReference>
<dbReference type="InterPro" id="IPR050808">
    <property type="entry name" value="Phage_Integrase"/>
</dbReference>
<evidence type="ECO:0000256" key="1">
    <source>
        <dbReference type="ARBA" id="ARBA00008857"/>
    </source>
</evidence>
<dbReference type="EMBL" id="JALPRX010000148">
    <property type="protein sequence ID" value="MCK8787815.1"/>
    <property type="molecule type" value="Genomic_DNA"/>
</dbReference>
<dbReference type="CDD" id="cd00801">
    <property type="entry name" value="INT_P4_C"/>
    <property type="match status" value="1"/>
</dbReference>
<keyword evidence="7" id="KW-1185">Reference proteome</keyword>
<reference evidence="6" key="1">
    <citation type="submission" date="2022-04" db="EMBL/GenBank/DDBJ databases">
        <title>Roseomonas acroporae sp. nov., isolated from coral Acropora digitifera.</title>
        <authorList>
            <person name="Sun H."/>
        </authorList>
    </citation>
    <scope>NUCLEOTIDE SEQUENCE</scope>
    <source>
        <strain evidence="6">NAR14</strain>
    </source>
</reference>
<dbReference type="InterPro" id="IPR011010">
    <property type="entry name" value="DNA_brk_join_enz"/>
</dbReference>
<feature type="domain" description="Tyr recombinase" evidence="5">
    <location>
        <begin position="223"/>
        <end position="400"/>
    </location>
</feature>
<protein>
    <submittedName>
        <fullName evidence="6">Integrase arm-type DNA-binding domain-containing protein</fullName>
    </submittedName>
</protein>
<keyword evidence="4" id="KW-0233">DNA recombination</keyword>
<dbReference type="Gene3D" id="3.30.160.390">
    <property type="entry name" value="Integrase, DNA-binding domain"/>
    <property type="match status" value="1"/>
</dbReference>
<organism evidence="6 7">
    <name type="scientific">Roseomonas acroporae</name>
    <dbReference type="NCBI Taxonomy" id="2937791"/>
    <lineage>
        <taxon>Bacteria</taxon>
        <taxon>Pseudomonadati</taxon>
        <taxon>Pseudomonadota</taxon>
        <taxon>Alphaproteobacteria</taxon>
        <taxon>Acetobacterales</taxon>
        <taxon>Roseomonadaceae</taxon>
        <taxon>Roseomonas</taxon>
    </lineage>
</organism>
<dbReference type="InterPro" id="IPR002104">
    <property type="entry name" value="Integrase_catalytic"/>
</dbReference>
<dbReference type="AlphaFoldDB" id="A0A9X2C061"/>
<dbReference type="GO" id="GO:0006310">
    <property type="term" value="P:DNA recombination"/>
    <property type="evidence" value="ECO:0007669"/>
    <property type="project" value="UniProtKB-KW"/>
</dbReference>
<sequence>MARKVTPLTVMEVRAKKPGRYGDGGGLYLLVRSEEGRFWVFRYVLGGRMREMGLGRAAGKGMVSLAEARTKAKALMQQVRAGIDPLQQRAAEAEAAVTAAMAEEAVAARRQTFRSVAELYISAHEKSWRNAKHAAQWHSSLATHAYPVLGDMPVEDIDTGHVMQVLEPIWHRTTETASRVRGRIEAILSYAATHQWRGGDNPARWRGHLANLLPPPGRVKPVEHLSALPWREMAAFMADLRAREGVAALALEFAILTAARSGEVRGMVWGEVNTERALWVVPPGRMKAGKEHRVPLSASALKVLMKMQPLRDRQRGDLVFPSPIRLGAKLSDQTLTALLMRMERSGLTVHGFRSSFRDWAAEATSYSNDLAEMALAHRTGSKVEAAYRRGDMLEKRARLMADWAAWCDRQP</sequence>
<comment type="caution">
    <text evidence="6">The sequence shown here is derived from an EMBL/GenBank/DDBJ whole genome shotgun (WGS) entry which is preliminary data.</text>
</comment>
<dbReference type="PANTHER" id="PTHR30629:SF2">
    <property type="entry name" value="PROPHAGE INTEGRASE INTS-RELATED"/>
    <property type="match status" value="1"/>
</dbReference>
<evidence type="ECO:0000256" key="4">
    <source>
        <dbReference type="ARBA" id="ARBA00023172"/>
    </source>
</evidence>
<keyword evidence="2" id="KW-0229">DNA integration</keyword>
<gene>
    <name evidence="6" type="ORF">M0638_26005</name>
</gene>
<dbReference type="RefSeq" id="WP_248669863.1">
    <property type="nucleotide sequence ID" value="NZ_JALPRX010000148.1"/>
</dbReference>
<dbReference type="GO" id="GO:0015074">
    <property type="term" value="P:DNA integration"/>
    <property type="evidence" value="ECO:0007669"/>
    <property type="project" value="UniProtKB-KW"/>
</dbReference>
<evidence type="ECO:0000256" key="2">
    <source>
        <dbReference type="ARBA" id="ARBA00022908"/>
    </source>
</evidence>
<dbReference type="InterPro" id="IPR025166">
    <property type="entry name" value="Integrase_DNA_bind_dom"/>
</dbReference>
<dbReference type="PANTHER" id="PTHR30629">
    <property type="entry name" value="PROPHAGE INTEGRASE"/>
    <property type="match status" value="1"/>
</dbReference>
<evidence type="ECO:0000313" key="7">
    <source>
        <dbReference type="Proteomes" id="UP001139516"/>
    </source>
</evidence>
<dbReference type="InterPro" id="IPR053876">
    <property type="entry name" value="Phage_int_M"/>
</dbReference>
<dbReference type="InterPro" id="IPR010998">
    <property type="entry name" value="Integrase_recombinase_N"/>
</dbReference>
<dbReference type="SUPFAM" id="SSF56349">
    <property type="entry name" value="DNA breaking-rejoining enzymes"/>
    <property type="match status" value="1"/>
</dbReference>
<dbReference type="Gene3D" id="1.10.443.10">
    <property type="entry name" value="Intergrase catalytic core"/>
    <property type="match status" value="1"/>
</dbReference>